<protein>
    <submittedName>
        <fullName evidence="5">DNA-binding GntR family transcriptional regulator</fullName>
    </submittedName>
</protein>
<dbReference type="PRINTS" id="PR00033">
    <property type="entry name" value="HTHASNC"/>
</dbReference>
<dbReference type="SUPFAM" id="SSF46785">
    <property type="entry name" value="Winged helix' DNA-binding domain"/>
    <property type="match status" value="1"/>
</dbReference>
<dbReference type="InterPro" id="IPR000485">
    <property type="entry name" value="AsnC-type_HTH_dom"/>
</dbReference>
<keyword evidence="3" id="KW-0804">Transcription</keyword>
<evidence type="ECO:0000313" key="6">
    <source>
        <dbReference type="Proteomes" id="UP001549321"/>
    </source>
</evidence>
<evidence type="ECO:0000256" key="2">
    <source>
        <dbReference type="ARBA" id="ARBA00023125"/>
    </source>
</evidence>
<dbReference type="PANTHER" id="PTHR43537">
    <property type="entry name" value="TRANSCRIPTIONAL REGULATOR, GNTR FAMILY"/>
    <property type="match status" value="1"/>
</dbReference>
<dbReference type="Proteomes" id="UP001549321">
    <property type="component" value="Unassembled WGS sequence"/>
</dbReference>
<sequence length="234" mass="26115">MAEAALLQLQLVNLDRKSPLRDQIYQVVRTLIIIGQLRPGQSVNEVEIAEQLGVSRTPVREAVKRLSDEGLINVYAQTGTFVAALSRDAIEEAYVIRNALEVESVRRAAAKISPFHLEELEDIVGQHQTAIGRKRYTDAIRLDDQFHRYIAEINNLSMLWRAVDISKAQMDRGRYLALPKPGLGETTIAQHQAILTALAARDAQQAMEAMRVHLDTSLRNTLSLLGDMLDPPEG</sequence>
<comment type="caution">
    <text evidence="5">The sequence shown here is derived from an EMBL/GenBank/DDBJ whole genome shotgun (WGS) entry which is preliminary data.</text>
</comment>
<accession>A0ABV2R5R4</accession>
<dbReference type="Gene3D" id="1.10.10.10">
    <property type="entry name" value="Winged helix-like DNA-binding domain superfamily/Winged helix DNA-binding domain"/>
    <property type="match status" value="1"/>
</dbReference>
<evidence type="ECO:0000256" key="3">
    <source>
        <dbReference type="ARBA" id="ARBA00023163"/>
    </source>
</evidence>
<dbReference type="PANTHER" id="PTHR43537:SF51">
    <property type="entry name" value="HTH-TYPE TRANSCRIPTIONAL REGULATOR LGOR-RELATED"/>
    <property type="match status" value="1"/>
</dbReference>
<organism evidence="5 6">
    <name type="scientific">Kaistia defluvii</name>
    <dbReference type="NCBI Taxonomy" id="410841"/>
    <lineage>
        <taxon>Bacteria</taxon>
        <taxon>Pseudomonadati</taxon>
        <taxon>Pseudomonadota</taxon>
        <taxon>Alphaproteobacteria</taxon>
        <taxon>Hyphomicrobiales</taxon>
        <taxon>Kaistiaceae</taxon>
        <taxon>Kaistia</taxon>
    </lineage>
</organism>
<dbReference type="PROSITE" id="PS50949">
    <property type="entry name" value="HTH_GNTR"/>
    <property type="match status" value="1"/>
</dbReference>
<gene>
    <name evidence="5" type="ORF">ABIE08_004319</name>
</gene>
<name>A0ABV2R5R4_9HYPH</name>
<evidence type="ECO:0000313" key="5">
    <source>
        <dbReference type="EMBL" id="MET4636361.1"/>
    </source>
</evidence>
<dbReference type="GO" id="GO:0003677">
    <property type="term" value="F:DNA binding"/>
    <property type="evidence" value="ECO:0007669"/>
    <property type="project" value="UniProtKB-KW"/>
</dbReference>
<dbReference type="Pfam" id="PF07729">
    <property type="entry name" value="FCD"/>
    <property type="match status" value="1"/>
</dbReference>
<keyword evidence="1" id="KW-0805">Transcription regulation</keyword>
<feature type="domain" description="HTH gntR-type" evidence="4">
    <location>
        <begin position="18"/>
        <end position="85"/>
    </location>
</feature>
<dbReference type="EMBL" id="JBEPSM010000004">
    <property type="protein sequence ID" value="MET4636361.1"/>
    <property type="molecule type" value="Genomic_DNA"/>
</dbReference>
<reference evidence="5 6" key="1">
    <citation type="submission" date="2024-06" db="EMBL/GenBank/DDBJ databases">
        <title>Sorghum-associated microbial communities from plants grown in Nebraska, USA.</title>
        <authorList>
            <person name="Schachtman D."/>
        </authorList>
    </citation>
    <scope>NUCLEOTIDE SEQUENCE [LARGE SCALE GENOMIC DNA]</scope>
    <source>
        <strain evidence="5 6">3207</strain>
    </source>
</reference>
<dbReference type="CDD" id="cd07377">
    <property type="entry name" value="WHTH_GntR"/>
    <property type="match status" value="1"/>
</dbReference>
<evidence type="ECO:0000256" key="1">
    <source>
        <dbReference type="ARBA" id="ARBA00023015"/>
    </source>
</evidence>
<dbReference type="InterPro" id="IPR036388">
    <property type="entry name" value="WH-like_DNA-bd_sf"/>
</dbReference>
<dbReference type="Gene3D" id="1.20.120.530">
    <property type="entry name" value="GntR ligand-binding domain-like"/>
    <property type="match status" value="1"/>
</dbReference>
<keyword evidence="6" id="KW-1185">Reference proteome</keyword>
<evidence type="ECO:0000259" key="4">
    <source>
        <dbReference type="PROSITE" id="PS50949"/>
    </source>
</evidence>
<dbReference type="SUPFAM" id="SSF48008">
    <property type="entry name" value="GntR ligand-binding domain-like"/>
    <property type="match status" value="1"/>
</dbReference>
<dbReference type="PRINTS" id="PR00035">
    <property type="entry name" value="HTHGNTR"/>
</dbReference>
<dbReference type="InterPro" id="IPR008920">
    <property type="entry name" value="TF_FadR/GntR_C"/>
</dbReference>
<proteinExistence type="predicted"/>
<dbReference type="Pfam" id="PF00392">
    <property type="entry name" value="GntR"/>
    <property type="match status" value="1"/>
</dbReference>
<dbReference type="InterPro" id="IPR011711">
    <property type="entry name" value="GntR_C"/>
</dbReference>
<keyword evidence="2 5" id="KW-0238">DNA-binding</keyword>
<dbReference type="SMART" id="SM00895">
    <property type="entry name" value="FCD"/>
    <property type="match status" value="1"/>
</dbReference>
<dbReference type="InterPro" id="IPR000524">
    <property type="entry name" value="Tscrpt_reg_HTH_GntR"/>
</dbReference>
<dbReference type="InterPro" id="IPR036390">
    <property type="entry name" value="WH_DNA-bd_sf"/>
</dbReference>
<dbReference type="SMART" id="SM00345">
    <property type="entry name" value="HTH_GNTR"/>
    <property type="match status" value="1"/>
</dbReference>